<evidence type="ECO:0000313" key="17">
    <source>
        <dbReference type="Proteomes" id="UP001164746"/>
    </source>
</evidence>
<evidence type="ECO:0000256" key="11">
    <source>
        <dbReference type="ARBA" id="ARBA00031995"/>
    </source>
</evidence>
<comment type="subcellular location">
    <subcellularLocation>
        <location evidence="1">Cell membrane</location>
    </subcellularLocation>
</comment>
<evidence type="ECO:0000256" key="2">
    <source>
        <dbReference type="ARBA" id="ARBA00010590"/>
    </source>
</evidence>
<dbReference type="PANTHER" id="PTHR15168:SF0">
    <property type="entry name" value="CYTOCHROME B-245 LIGHT CHAIN"/>
    <property type="match status" value="1"/>
</dbReference>
<evidence type="ECO:0000256" key="3">
    <source>
        <dbReference type="ARBA" id="ARBA00017733"/>
    </source>
</evidence>
<dbReference type="EMBL" id="CP111019">
    <property type="protein sequence ID" value="WAR12835.1"/>
    <property type="molecule type" value="Genomic_DNA"/>
</dbReference>
<evidence type="ECO:0000256" key="15">
    <source>
        <dbReference type="SAM" id="MobiDB-lite"/>
    </source>
</evidence>
<gene>
    <name evidence="16" type="ORF">MAR_027015</name>
</gene>
<evidence type="ECO:0000256" key="10">
    <source>
        <dbReference type="ARBA" id="ARBA00031067"/>
    </source>
</evidence>
<reference evidence="16" key="1">
    <citation type="submission" date="2022-11" db="EMBL/GenBank/DDBJ databases">
        <title>Centuries of genome instability and evolution in soft-shell clam transmissible cancer (bioRxiv).</title>
        <authorList>
            <person name="Hart S.F.M."/>
            <person name="Yonemitsu M.A."/>
            <person name="Giersch R.M."/>
            <person name="Beal B.F."/>
            <person name="Arriagada G."/>
            <person name="Davis B.W."/>
            <person name="Ostrander E.A."/>
            <person name="Goff S.P."/>
            <person name="Metzger M.J."/>
        </authorList>
    </citation>
    <scope>NUCLEOTIDE SEQUENCE</scope>
    <source>
        <strain evidence="16">MELC-2E11</strain>
        <tissue evidence="16">Siphon/mantle</tissue>
    </source>
</reference>
<evidence type="ECO:0000313" key="16">
    <source>
        <dbReference type="EMBL" id="WAR12835.1"/>
    </source>
</evidence>
<keyword evidence="17" id="KW-1185">Reference proteome</keyword>
<evidence type="ECO:0000256" key="6">
    <source>
        <dbReference type="ARBA" id="ARBA00022989"/>
    </source>
</evidence>
<evidence type="ECO:0000256" key="4">
    <source>
        <dbReference type="ARBA" id="ARBA00022475"/>
    </source>
</evidence>
<evidence type="ECO:0000256" key="7">
    <source>
        <dbReference type="ARBA" id="ARBA00023136"/>
    </source>
</evidence>
<evidence type="ECO:0000256" key="5">
    <source>
        <dbReference type="ARBA" id="ARBA00022692"/>
    </source>
</evidence>
<evidence type="ECO:0000256" key="14">
    <source>
        <dbReference type="ARBA" id="ARBA00050017"/>
    </source>
</evidence>
<keyword evidence="6" id="KW-1133">Transmembrane helix</keyword>
<evidence type="ECO:0000256" key="8">
    <source>
        <dbReference type="ARBA" id="ARBA00030106"/>
    </source>
</evidence>
<evidence type="ECO:0000256" key="1">
    <source>
        <dbReference type="ARBA" id="ARBA00004236"/>
    </source>
</evidence>
<dbReference type="InterPro" id="IPR007732">
    <property type="entry name" value="Cyt_b558_asu"/>
</dbReference>
<keyword evidence="4" id="KW-1003">Cell membrane</keyword>
<accession>A0ABY7EU63</accession>
<organism evidence="16 17">
    <name type="scientific">Mya arenaria</name>
    <name type="common">Soft-shell clam</name>
    <dbReference type="NCBI Taxonomy" id="6604"/>
    <lineage>
        <taxon>Eukaryota</taxon>
        <taxon>Metazoa</taxon>
        <taxon>Spiralia</taxon>
        <taxon>Lophotrochozoa</taxon>
        <taxon>Mollusca</taxon>
        <taxon>Bivalvia</taxon>
        <taxon>Autobranchia</taxon>
        <taxon>Heteroconchia</taxon>
        <taxon>Euheterodonta</taxon>
        <taxon>Imparidentia</taxon>
        <taxon>Neoheterodontei</taxon>
        <taxon>Myida</taxon>
        <taxon>Myoidea</taxon>
        <taxon>Myidae</taxon>
        <taxon>Mya</taxon>
    </lineage>
</organism>
<evidence type="ECO:0000256" key="12">
    <source>
        <dbReference type="ARBA" id="ARBA00032067"/>
    </source>
</evidence>
<feature type="region of interest" description="Disordered" evidence="15">
    <location>
        <begin position="77"/>
        <end position="109"/>
    </location>
</feature>
<protein>
    <recommendedName>
        <fullName evidence="3">Cytochrome b-245 light chain</fullName>
    </recommendedName>
    <alternativeName>
        <fullName evidence="11">Cytochrome b(558) alpha chain</fullName>
    </alternativeName>
    <alternativeName>
        <fullName evidence="10">Cytochrome b558 subunit alpha</fullName>
    </alternativeName>
    <alternativeName>
        <fullName evidence="13">Neutrophil cytochrome b 22 kDa polypeptide</fullName>
    </alternativeName>
    <alternativeName>
        <fullName evidence="12">Superoxide-generating NADPH oxidase light chain subunit</fullName>
    </alternativeName>
    <alternativeName>
        <fullName evidence="8">p22 phagocyte B-cytochrome</fullName>
    </alternativeName>
    <alternativeName>
        <fullName evidence="9">p22-phox</fullName>
    </alternativeName>
</protein>
<evidence type="ECO:0000256" key="13">
    <source>
        <dbReference type="ARBA" id="ARBA00033347"/>
    </source>
</evidence>
<name>A0ABY7EU63_MYAAR</name>
<dbReference type="PANTHER" id="PTHR15168">
    <property type="entry name" value="CYTOCHROME B-245 LIGHT CHAIN"/>
    <property type="match status" value="1"/>
</dbReference>
<sequence>MSQIEWAMWANEQAITTSCAILEWPRSKRKKGNTTERRYQRPFTVIVNKFGVAGKNYFVRFAAIKGEEWIPAGLEVKDEQGNKKRITSLHPPKKPPPRPATAEEQDISIIGTDSVTMEIVEERPTQGAESTRAMVRPTRPTPRPSAAASHVIQDSNS</sequence>
<dbReference type="Proteomes" id="UP001164746">
    <property type="component" value="Chromosome 8"/>
</dbReference>
<dbReference type="Pfam" id="PF05038">
    <property type="entry name" value="Cytochrom_B558a"/>
    <property type="match status" value="1"/>
</dbReference>
<keyword evidence="5" id="KW-0812">Transmembrane</keyword>
<comment type="similarity">
    <text evidence="2">Belongs to the p22phox family.</text>
</comment>
<keyword evidence="7" id="KW-0472">Membrane</keyword>
<feature type="region of interest" description="Disordered" evidence="15">
    <location>
        <begin position="122"/>
        <end position="157"/>
    </location>
</feature>
<feature type="compositionally biased region" description="Low complexity" evidence="15">
    <location>
        <begin position="131"/>
        <end position="148"/>
    </location>
</feature>
<evidence type="ECO:0000256" key="9">
    <source>
        <dbReference type="ARBA" id="ARBA00030298"/>
    </source>
</evidence>
<feature type="compositionally biased region" description="Basic residues" evidence="15">
    <location>
        <begin position="83"/>
        <end position="96"/>
    </location>
</feature>
<comment type="subunit">
    <text evidence="14">Component of the phagocyte NADPH oxidase core complex/cytochrome b558 complex, composed of CYBB (heavy chain (beta)) and CYBA (light chain (alpha)). Component of the phagocyte NADPH oxidase complex composed of an obligatory core heterodimer formed by the membrane proteins CYBA and CYBB and the cytosolic regulatory subunits NCF1/p47-phox, NCF2/p67-phox, NCF4/p40-phox and the small GTPase RAC1 or RAC2. Interacts with NCF1 (via SH3 domain). Interacts with SH3PXD2A. Interacts with DUOX1, DUOX2 and TPO. Interacts with NOX4; this interaction mediates superoxide generation. Interacts with calprotectin (S100A8/9). Interacts with GBP7. Interacts with NOXO1. Forms a heterodimer with NOX3 and is essential for activity and cell membrane localization of NOX3. Interacts with NOX1.</text>
</comment>
<proteinExistence type="inferred from homology"/>